<comment type="caution">
    <text evidence="3">The sequence shown here is derived from an EMBL/GenBank/DDBJ whole genome shotgun (WGS) entry which is preliminary data.</text>
</comment>
<keyword evidence="1" id="KW-1133">Transmembrane helix</keyword>
<gene>
    <name evidence="3" type="ORF">A3F29_02025</name>
</gene>
<dbReference type="GO" id="GO:0003677">
    <property type="term" value="F:DNA binding"/>
    <property type="evidence" value="ECO:0007669"/>
    <property type="project" value="InterPro"/>
</dbReference>
<dbReference type="Pfam" id="PF12733">
    <property type="entry name" value="Cadherin-like"/>
    <property type="match status" value="1"/>
</dbReference>
<dbReference type="EMBL" id="MFZV01000019">
    <property type="protein sequence ID" value="OGK31145.1"/>
    <property type="molecule type" value="Genomic_DNA"/>
</dbReference>
<dbReference type="Proteomes" id="UP000177199">
    <property type="component" value="Unassembled WGS sequence"/>
</dbReference>
<dbReference type="AlphaFoldDB" id="A0A1F7HJ86"/>
<dbReference type="PANTHER" id="PTHR34475:SF1">
    <property type="entry name" value="CYTOSKELETON PROTEIN RODZ"/>
    <property type="match status" value="1"/>
</dbReference>
<evidence type="ECO:0000259" key="2">
    <source>
        <dbReference type="Pfam" id="PF12733"/>
    </source>
</evidence>
<dbReference type="Pfam" id="PF13413">
    <property type="entry name" value="HTH_25"/>
    <property type="match status" value="1"/>
</dbReference>
<feature type="transmembrane region" description="Helical" evidence="1">
    <location>
        <begin position="100"/>
        <end position="118"/>
    </location>
</feature>
<protein>
    <recommendedName>
        <fullName evidence="2">Cadherin-like beta-sandwich-like domain-containing protein</fullName>
    </recommendedName>
</protein>
<name>A0A1F7HJ86_9BACT</name>
<proteinExistence type="predicted"/>
<dbReference type="Gene3D" id="2.60.40.10">
    <property type="entry name" value="Immunoglobulins"/>
    <property type="match status" value="1"/>
</dbReference>
<dbReference type="InterPro" id="IPR025883">
    <property type="entry name" value="Cadherin-like_domain"/>
</dbReference>
<dbReference type="InterPro" id="IPR050400">
    <property type="entry name" value="Bact_Cytoskel_RodZ"/>
</dbReference>
<dbReference type="PANTHER" id="PTHR34475">
    <property type="match status" value="1"/>
</dbReference>
<dbReference type="InterPro" id="IPR010982">
    <property type="entry name" value="Lambda_DNA-bd_dom_sf"/>
</dbReference>
<keyword evidence="1" id="KW-0812">Transmembrane</keyword>
<keyword evidence="1" id="KW-0472">Membrane</keyword>
<accession>A0A1F7HJ86</accession>
<evidence type="ECO:0000313" key="4">
    <source>
        <dbReference type="Proteomes" id="UP000177199"/>
    </source>
</evidence>
<evidence type="ECO:0000313" key="3">
    <source>
        <dbReference type="EMBL" id="OGK31145.1"/>
    </source>
</evidence>
<dbReference type="Gene3D" id="1.10.260.40">
    <property type="entry name" value="lambda repressor-like DNA-binding domains"/>
    <property type="match status" value="1"/>
</dbReference>
<dbReference type="InterPro" id="IPR013783">
    <property type="entry name" value="Ig-like_fold"/>
</dbReference>
<feature type="domain" description="Cadherin-like beta-sandwich-like" evidence="2">
    <location>
        <begin position="136"/>
        <end position="206"/>
    </location>
</feature>
<reference evidence="3 4" key="1">
    <citation type="journal article" date="2016" name="Nat. Commun.">
        <title>Thousands of microbial genomes shed light on interconnected biogeochemical processes in an aquifer system.</title>
        <authorList>
            <person name="Anantharaman K."/>
            <person name="Brown C.T."/>
            <person name="Hug L.A."/>
            <person name="Sharon I."/>
            <person name="Castelle C.J."/>
            <person name="Probst A.J."/>
            <person name="Thomas B.C."/>
            <person name="Singh A."/>
            <person name="Wilkins M.J."/>
            <person name="Karaoz U."/>
            <person name="Brodie E.L."/>
            <person name="Williams K.H."/>
            <person name="Hubbard S.S."/>
            <person name="Banfield J.F."/>
        </authorList>
    </citation>
    <scope>NUCLEOTIDE SEQUENCE [LARGE SCALE GENOMIC DNA]</scope>
</reference>
<sequence length="207" mass="24328">MLTVGKILKSQRENKNLKLEDIEKDMRVRAKFLNALENDDWSLFSSKIYIGGLIKNYSKYLNLDHNKILAFFRRQYEKKEEASFKKNLSAKYLTPQTRKVLYFFTFIAIFLFAYYFGYQVYRFVSPPKVEILSPDTSVFKNQDRVRIVGQTEKEAVVKIFGERIYQNEKGEFSYDFPLKLGKNKLSIEVIGANGKKTTISKTYTLNK</sequence>
<organism evidence="3 4">
    <name type="scientific">Candidatus Roizmanbacteria bacterium RIFCSPHIGHO2_12_FULL_33_9</name>
    <dbReference type="NCBI Taxonomy" id="1802045"/>
    <lineage>
        <taxon>Bacteria</taxon>
        <taxon>Candidatus Roizmaniibacteriota</taxon>
    </lineage>
</organism>
<evidence type="ECO:0000256" key="1">
    <source>
        <dbReference type="SAM" id="Phobius"/>
    </source>
</evidence>